<organism evidence="8 9">
    <name type="scientific">Paenibacillus crassostreae</name>
    <dbReference type="NCBI Taxonomy" id="1763538"/>
    <lineage>
        <taxon>Bacteria</taxon>
        <taxon>Bacillati</taxon>
        <taxon>Bacillota</taxon>
        <taxon>Bacilli</taxon>
        <taxon>Bacillales</taxon>
        <taxon>Paenibacillaceae</taxon>
        <taxon>Paenibacillus</taxon>
    </lineage>
</organism>
<feature type="domain" description="Glycoside hydrolase 35 catalytic" evidence="5">
    <location>
        <begin position="17"/>
        <end position="322"/>
    </location>
</feature>
<dbReference type="GO" id="GO:0005975">
    <property type="term" value="P:carbohydrate metabolic process"/>
    <property type="evidence" value="ECO:0007669"/>
    <property type="project" value="InterPro"/>
</dbReference>
<evidence type="ECO:0000313" key="9">
    <source>
        <dbReference type="Proteomes" id="UP000077134"/>
    </source>
</evidence>
<dbReference type="Gene3D" id="3.20.20.80">
    <property type="entry name" value="Glycosidases"/>
    <property type="match status" value="1"/>
</dbReference>
<dbReference type="GO" id="GO:0004553">
    <property type="term" value="F:hydrolase activity, hydrolyzing O-glycosyl compounds"/>
    <property type="evidence" value="ECO:0007669"/>
    <property type="project" value="InterPro"/>
</dbReference>
<dbReference type="Pfam" id="PF01301">
    <property type="entry name" value="Glyco_hydro_35"/>
    <property type="match status" value="1"/>
</dbReference>
<dbReference type="OrthoDB" id="9813184at2"/>
<evidence type="ECO:0000256" key="2">
    <source>
        <dbReference type="ARBA" id="ARBA00022801"/>
    </source>
</evidence>
<dbReference type="InterPro" id="IPR031330">
    <property type="entry name" value="Gly_Hdrlase_35_cat"/>
</dbReference>
<dbReference type="KEGG" id="pcx:LPB68_15260"/>
<name>A0A167EVK6_9BACL</name>
<dbReference type="Pfam" id="PF21467">
    <property type="entry name" value="BetaGal_gal-bd"/>
    <property type="match status" value="1"/>
</dbReference>
<feature type="domain" description="Beta-galactosidase 1-like first all-beta" evidence="6">
    <location>
        <begin position="591"/>
        <end position="694"/>
    </location>
</feature>
<comment type="similarity">
    <text evidence="1 4">Belongs to the glycosyl hydrolase 35 family.</text>
</comment>
<keyword evidence="2" id="KW-0378">Hydrolase</keyword>
<evidence type="ECO:0000256" key="3">
    <source>
        <dbReference type="ARBA" id="ARBA00023295"/>
    </source>
</evidence>
<gene>
    <name evidence="8" type="ORF">PNBC_07760</name>
</gene>
<evidence type="ECO:0000313" key="8">
    <source>
        <dbReference type="EMBL" id="OAB75920.1"/>
    </source>
</evidence>
<dbReference type="PANTHER" id="PTHR23421">
    <property type="entry name" value="BETA-GALACTOSIDASE RELATED"/>
    <property type="match status" value="1"/>
</dbReference>
<dbReference type="InterPro" id="IPR048913">
    <property type="entry name" value="BetaGal_gal-bd"/>
</dbReference>
<evidence type="ECO:0000256" key="1">
    <source>
        <dbReference type="ARBA" id="ARBA00009809"/>
    </source>
</evidence>
<dbReference type="Proteomes" id="UP000077134">
    <property type="component" value="Unassembled WGS sequence"/>
</dbReference>
<dbReference type="InterPro" id="IPR048912">
    <property type="entry name" value="BetaGal1-like_ABD1"/>
</dbReference>
<dbReference type="PRINTS" id="PR00742">
    <property type="entry name" value="GLHYDRLASE35"/>
</dbReference>
<dbReference type="Gene3D" id="2.60.120.260">
    <property type="entry name" value="Galactose-binding domain-like"/>
    <property type="match status" value="3"/>
</dbReference>
<evidence type="ECO:0000256" key="4">
    <source>
        <dbReference type="RuleBase" id="RU003679"/>
    </source>
</evidence>
<sequence>MHSKEEIVQYDSKSYRINGKQVFLNSGAIHYFRMPREEWREVLVKAKLAGMNCVDTYFAWNIHEPEEGKWNFEGDNDCGDFLDLCAELGLWVIARPGPYICAEWDFGGFPWWLNNKKDIKFRTYNKPYLDYVDRYFDKMIPIISDRQVTNGGAVILVQVENEYGYLADDEIAADYMQHLREGLIQRGIEVPLITCVGGVEGTIEGANFWSNADQHYDNLRTKQPDTPKIVTEFWTGWFEHWGAMSATQKTAALYEKRTLEVLRAGYSGISHYMFFGGTNFGNYGGRTVGASDIFMVTSYDYDAPLNEYGRVTEKYNVAKKLAYFVKAIEGLLLNSVEGVCEDIESRLSKGFTARYREQEDQRIWFVESEKDERETTYLTLASGNTIPVTVKPGAITPVLERVEIVPNVRLTSNTYLLSNEEVEGIHTLIIATDNGERSWVELESEQPIQLDGLVSQQMDFSTDGKRLTLDNYHFNETQVISLIIAKKQFQLIFINGEMAKNTWRVDDHKGIRWALGYPDMNILEDGSIKVALSRSGNGVLHLGKWDTLEAFSDGSVGVSPYVHLDAPEVNVLTTQVAELSLRAGGTSKEAPIGFSELGQPYGHILYTCDFEQGENEKRTVVIPAVQDTIRVFVNGRNQHLIREVGAVCVLLDLVPNQTNHLQFLVQNMGRLNFSPYLGEMKGIAGTIYLDGSTVDIRDQWQYENTSIHLGKVCKVEPGKVIHRTFTLKDQDRAILVGAMIDKLRINGQQIVTNGIQDGVSFQTADISSHIREGVNEIEMCYMKSPIDRLELIAYHSRNELNDWHMQDVSTLERIEDHNREVCGVPSWHTLQFARSTLPEYVHARLKLRLTGMSKGIVKLNGIHLGRYWQIGPQEDYKIPMAWLQDMNKLELFDEEGRSPLRVRLIYDLQSSERWISI</sequence>
<keyword evidence="3" id="KW-0326">Glycosidase</keyword>
<feature type="domain" description="Beta-galactosidase galactose-binding" evidence="7">
    <location>
        <begin position="826"/>
        <end position="885"/>
    </location>
</feature>
<dbReference type="Pfam" id="PF21317">
    <property type="entry name" value="BetaGal_ABD_1"/>
    <property type="match status" value="1"/>
</dbReference>
<evidence type="ECO:0000259" key="7">
    <source>
        <dbReference type="Pfam" id="PF21467"/>
    </source>
</evidence>
<evidence type="ECO:0000259" key="5">
    <source>
        <dbReference type="Pfam" id="PF01301"/>
    </source>
</evidence>
<proteinExistence type="inferred from homology"/>
<dbReference type="SUPFAM" id="SSF49785">
    <property type="entry name" value="Galactose-binding domain-like"/>
    <property type="match status" value="1"/>
</dbReference>
<dbReference type="InterPro" id="IPR001944">
    <property type="entry name" value="Glycoside_Hdrlase_35"/>
</dbReference>
<comment type="caution">
    <text evidence="8">The sequence shown here is derived from an EMBL/GenBank/DDBJ whole genome shotgun (WGS) entry which is preliminary data.</text>
</comment>
<reference evidence="8 9" key="1">
    <citation type="submission" date="2016-02" db="EMBL/GenBank/DDBJ databases">
        <title>Paenibacillus sp. LPB0068, isolated from Crassostrea gigas.</title>
        <authorList>
            <person name="Shin S.-K."/>
            <person name="Yi H."/>
        </authorList>
    </citation>
    <scope>NUCLEOTIDE SEQUENCE [LARGE SCALE GENOMIC DNA]</scope>
    <source>
        <strain evidence="8 9">LPB0068</strain>
    </source>
</reference>
<evidence type="ECO:0000259" key="6">
    <source>
        <dbReference type="Pfam" id="PF21317"/>
    </source>
</evidence>
<accession>A0A167EVK6</accession>
<dbReference type="SUPFAM" id="SSF51445">
    <property type="entry name" value="(Trans)glycosidases"/>
    <property type="match status" value="1"/>
</dbReference>
<dbReference type="InterPro" id="IPR017853">
    <property type="entry name" value="GH"/>
</dbReference>
<dbReference type="STRING" id="1763538.LPB68_15260"/>
<protein>
    <submittedName>
        <fullName evidence="8">Beta-galactosidase</fullName>
    </submittedName>
</protein>
<dbReference type="AlphaFoldDB" id="A0A167EVK6"/>
<dbReference type="InterPro" id="IPR008979">
    <property type="entry name" value="Galactose-bd-like_sf"/>
</dbReference>
<keyword evidence="9" id="KW-1185">Reference proteome</keyword>
<dbReference type="RefSeq" id="WP_068656885.1">
    <property type="nucleotide sequence ID" value="NZ_CP017770.1"/>
</dbReference>
<dbReference type="EMBL" id="LSFN01000006">
    <property type="protein sequence ID" value="OAB75920.1"/>
    <property type="molecule type" value="Genomic_DNA"/>
</dbReference>